<proteinExistence type="predicted"/>
<gene>
    <name evidence="5" type="ORF">NSK_003128</name>
</gene>
<evidence type="ECO:0000256" key="3">
    <source>
        <dbReference type="SAM" id="SignalP"/>
    </source>
</evidence>
<dbReference type="InterPro" id="IPR036010">
    <property type="entry name" value="2Fe-2S_ferredoxin-like_sf"/>
</dbReference>
<dbReference type="Proteomes" id="UP000355283">
    <property type="component" value="Unassembled WGS sequence"/>
</dbReference>
<keyword evidence="1" id="KW-0479">Metal-binding</keyword>
<keyword evidence="1" id="KW-0001">2Fe-2S</keyword>
<evidence type="ECO:0000256" key="2">
    <source>
        <dbReference type="ARBA" id="ARBA00023014"/>
    </source>
</evidence>
<feature type="chain" id="PRO_5020028559" description="2Fe-2S ferredoxin-type domain-containing protein" evidence="3">
    <location>
        <begin position="26"/>
        <end position="152"/>
    </location>
</feature>
<reference evidence="5 6" key="1">
    <citation type="submission" date="2019-01" db="EMBL/GenBank/DDBJ databases">
        <title>Nuclear Genome Assembly of the Microalgal Biofuel strain Nannochloropsis salina CCMP1776.</title>
        <authorList>
            <person name="Hovde B."/>
        </authorList>
    </citation>
    <scope>NUCLEOTIDE SEQUENCE [LARGE SCALE GENOMIC DNA]</scope>
    <source>
        <strain evidence="5 6">CCMP1776</strain>
    </source>
</reference>
<dbReference type="OrthoDB" id="39246at2759"/>
<feature type="domain" description="2Fe-2S ferredoxin-type" evidence="4">
    <location>
        <begin position="79"/>
        <end position="152"/>
    </location>
</feature>
<dbReference type="Gene3D" id="3.10.20.30">
    <property type="match status" value="1"/>
</dbReference>
<evidence type="ECO:0000313" key="6">
    <source>
        <dbReference type="Proteomes" id="UP000355283"/>
    </source>
</evidence>
<protein>
    <recommendedName>
        <fullName evidence="4">2Fe-2S ferredoxin-type domain-containing protein</fullName>
    </recommendedName>
</protein>
<evidence type="ECO:0000256" key="1">
    <source>
        <dbReference type="ARBA" id="ARBA00022714"/>
    </source>
</evidence>
<accession>A0A4D9DAQ6</accession>
<dbReference type="PROSITE" id="PS00197">
    <property type="entry name" value="2FE2S_FER_1"/>
    <property type="match status" value="1"/>
</dbReference>
<dbReference type="Pfam" id="PF00111">
    <property type="entry name" value="Fer2"/>
    <property type="match status" value="1"/>
</dbReference>
<dbReference type="InterPro" id="IPR001041">
    <property type="entry name" value="2Fe-2S_ferredoxin-type"/>
</dbReference>
<dbReference type="SUPFAM" id="SSF54292">
    <property type="entry name" value="2Fe-2S ferredoxin-like"/>
    <property type="match status" value="1"/>
</dbReference>
<dbReference type="InterPro" id="IPR012675">
    <property type="entry name" value="Beta-grasp_dom_sf"/>
</dbReference>
<dbReference type="InterPro" id="IPR006058">
    <property type="entry name" value="2Fe2S_fd_BS"/>
</dbReference>
<keyword evidence="2" id="KW-0411">Iron-sulfur</keyword>
<keyword evidence="1" id="KW-0408">Iron</keyword>
<keyword evidence="3" id="KW-0732">Signal</keyword>
<dbReference type="CDD" id="cd00207">
    <property type="entry name" value="fer2"/>
    <property type="match status" value="1"/>
</dbReference>
<dbReference type="EMBL" id="SDOX01000011">
    <property type="protein sequence ID" value="TFJ85619.1"/>
    <property type="molecule type" value="Genomic_DNA"/>
</dbReference>
<keyword evidence="6" id="KW-1185">Reference proteome</keyword>
<name>A0A4D9DAQ6_9STRA</name>
<comment type="caution">
    <text evidence="5">The sequence shown here is derived from an EMBL/GenBank/DDBJ whole genome shotgun (WGS) entry which is preliminary data.</text>
</comment>
<feature type="signal peptide" evidence="3">
    <location>
        <begin position="1"/>
        <end position="25"/>
    </location>
</feature>
<organism evidence="5 6">
    <name type="scientific">Nannochloropsis salina CCMP1776</name>
    <dbReference type="NCBI Taxonomy" id="1027361"/>
    <lineage>
        <taxon>Eukaryota</taxon>
        <taxon>Sar</taxon>
        <taxon>Stramenopiles</taxon>
        <taxon>Ochrophyta</taxon>
        <taxon>Eustigmatophyceae</taxon>
        <taxon>Eustigmatales</taxon>
        <taxon>Monodopsidaceae</taxon>
        <taxon>Microchloropsis</taxon>
        <taxon>Microchloropsis salina</taxon>
    </lineage>
</organism>
<dbReference type="GO" id="GO:0051537">
    <property type="term" value="F:2 iron, 2 sulfur cluster binding"/>
    <property type="evidence" value="ECO:0007669"/>
    <property type="project" value="UniProtKB-KW"/>
</dbReference>
<sequence>MTFGRSSVWLALCAVAALLSNEGYAFLFPSAPLRSGSAHSSRVAPVHMGWFDAVKKGFENEEMSQPAPNAGLKNGPPTVSITFMPAGKQVTAVAGQSLKDVAQAARIPIKYNCKKGECGTCEVVLNGKKVRTCVGIVPRGARKNEVTIKVPN</sequence>
<evidence type="ECO:0000313" key="5">
    <source>
        <dbReference type="EMBL" id="TFJ85619.1"/>
    </source>
</evidence>
<dbReference type="PROSITE" id="PS51085">
    <property type="entry name" value="2FE2S_FER_2"/>
    <property type="match status" value="1"/>
</dbReference>
<evidence type="ECO:0000259" key="4">
    <source>
        <dbReference type="PROSITE" id="PS51085"/>
    </source>
</evidence>
<dbReference type="AlphaFoldDB" id="A0A4D9DAQ6"/>